<evidence type="ECO:0000313" key="7">
    <source>
        <dbReference type="Proteomes" id="UP000694523"/>
    </source>
</evidence>
<organism evidence="6 7">
    <name type="scientific">Neogobius melanostomus</name>
    <name type="common">round goby</name>
    <dbReference type="NCBI Taxonomy" id="47308"/>
    <lineage>
        <taxon>Eukaryota</taxon>
        <taxon>Metazoa</taxon>
        <taxon>Chordata</taxon>
        <taxon>Craniata</taxon>
        <taxon>Vertebrata</taxon>
        <taxon>Euteleostomi</taxon>
        <taxon>Actinopterygii</taxon>
        <taxon>Neopterygii</taxon>
        <taxon>Teleostei</taxon>
        <taxon>Neoteleostei</taxon>
        <taxon>Acanthomorphata</taxon>
        <taxon>Gobiaria</taxon>
        <taxon>Gobiiformes</taxon>
        <taxon>Gobioidei</taxon>
        <taxon>Gobiidae</taxon>
        <taxon>Benthophilinae</taxon>
        <taxon>Neogobiini</taxon>
        <taxon>Neogobius</taxon>
    </lineage>
</organism>
<dbReference type="InterPro" id="IPR007110">
    <property type="entry name" value="Ig-like_dom"/>
</dbReference>
<evidence type="ECO:0000259" key="5">
    <source>
        <dbReference type="PROSITE" id="PS50835"/>
    </source>
</evidence>
<evidence type="ECO:0000313" key="6">
    <source>
        <dbReference type="Ensembl" id="ENSNMLP00000004900.1"/>
    </source>
</evidence>
<proteinExistence type="predicted"/>
<dbReference type="InterPro" id="IPR013098">
    <property type="entry name" value="Ig_I-set"/>
</dbReference>
<evidence type="ECO:0000256" key="1">
    <source>
        <dbReference type="ARBA" id="ARBA00022729"/>
    </source>
</evidence>
<accession>A0A8C6WGD0</accession>
<keyword evidence="3" id="KW-1015">Disulfide bond</keyword>
<sequence>MTSKPRIVGAGADTATVRLQVVAAPPGILEEKRQVLKMSANQNIWLPCTGQGSPQPSIHWVLYDGTVVPTNTGTRGSRISVHYNGTLHIKNALMSDSGKYECIATSSTGSERRVVTLMVERYESMPQIMIKNVRPTDTAEFICMARNDGGEAVMVVQLQVSGMLRRPIFKNPFNERIVSRIGKTVVLNCSANGHPVPEIMWTLPNGTRFNTILVIYSPQKEDAGKYRCGAKNYMGYIEKLVLLEVGQKPYILTRPRGIIRSVFGEPLLLHCLADGNPKPTIYWTIPGGHTLARPQVLGRYHLLENGTLIIQDTTMHDAGRYMCRARNDVGEAVLTVPVVIIAYPPRITTGPPPSVRAISGTPVQLNCEAVGIPKPEITWKLPDHSLLSAEEQGRPAGSELLHPQGTLIIQRPTVSDSGTYKCLAKNYLGTDSKATYVRVL</sequence>
<keyword evidence="4" id="KW-0393">Immunoglobulin domain</keyword>
<dbReference type="PANTHER" id="PTHR12231">
    <property type="entry name" value="CTX-RELATED TYPE I TRANSMEMBRANE PROTEIN"/>
    <property type="match status" value="1"/>
</dbReference>
<feature type="domain" description="Ig-like" evidence="5">
    <location>
        <begin position="167"/>
        <end position="232"/>
    </location>
</feature>
<dbReference type="Gene3D" id="2.60.40.10">
    <property type="entry name" value="Immunoglobulins"/>
    <property type="match status" value="4"/>
</dbReference>
<reference evidence="6" key="1">
    <citation type="submission" date="2025-08" db="UniProtKB">
        <authorList>
            <consortium name="Ensembl"/>
        </authorList>
    </citation>
    <scope>IDENTIFICATION</scope>
</reference>
<keyword evidence="7" id="KW-1185">Reference proteome</keyword>
<feature type="domain" description="Ig-like" evidence="5">
    <location>
        <begin position="26"/>
        <end position="116"/>
    </location>
</feature>
<evidence type="ECO:0000256" key="4">
    <source>
        <dbReference type="ARBA" id="ARBA00023319"/>
    </source>
</evidence>
<keyword evidence="2" id="KW-0677">Repeat</keyword>
<dbReference type="FunFam" id="2.60.40.10:FF:001377">
    <property type="entry name" value="Matrix remodeling associated 5"/>
    <property type="match status" value="1"/>
</dbReference>
<dbReference type="InterPro" id="IPR013783">
    <property type="entry name" value="Ig-like_fold"/>
</dbReference>
<keyword evidence="1" id="KW-0732">Signal</keyword>
<dbReference type="PANTHER" id="PTHR12231:SF253">
    <property type="entry name" value="DPR-INTERACTING PROTEIN ETA, ISOFORM B-RELATED"/>
    <property type="match status" value="1"/>
</dbReference>
<evidence type="ECO:0000256" key="3">
    <source>
        <dbReference type="ARBA" id="ARBA00023157"/>
    </source>
</evidence>
<dbReference type="SMART" id="SM00409">
    <property type="entry name" value="IG"/>
    <property type="match status" value="4"/>
</dbReference>
<feature type="domain" description="Ig-like" evidence="5">
    <location>
        <begin position="345"/>
        <end position="440"/>
    </location>
</feature>
<evidence type="ECO:0000256" key="2">
    <source>
        <dbReference type="ARBA" id="ARBA00022737"/>
    </source>
</evidence>
<dbReference type="InterPro" id="IPR036179">
    <property type="entry name" value="Ig-like_dom_sf"/>
</dbReference>
<dbReference type="Ensembl" id="ENSNMLT00000005590.1">
    <property type="protein sequence ID" value="ENSNMLP00000004900.1"/>
    <property type="gene ID" value="ENSNMLG00000003520.1"/>
</dbReference>
<dbReference type="InterPro" id="IPR051170">
    <property type="entry name" value="Neural/epithelial_adhesion"/>
</dbReference>
<dbReference type="Pfam" id="PF13927">
    <property type="entry name" value="Ig_3"/>
    <property type="match status" value="3"/>
</dbReference>
<dbReference type="FunFam" id="2.60.40.10:FF:000032">
    <property type="entry name" value="palladin isoform X1"/>
    <property type="match status" value="1"/>
</dbReference>
<dbReference type="SUPFAM" id="SSF48726">
    <property type="entry name" value="Immunoglobulin"/>
    <property type="match status" value="5"/>
</dbReference>
<dbReference type="InterPro" id="IPR003599">
    <property type="entry name" value="Ig_sub"/>
</dbReference>
<protein>
    <recommendedName>
        <fullName evidence="5">Ig-like domain-containing protein</fullName>
    </recommendedName>
</protein>
<dbReference type="Proteomes" id="UP000694523">
    <property type="component" value="Unplaced"/>
</dbReference>
<dbReference type="InterPro" id="IPR003598">
    <property type="entry name" value="Ig_sub2"/>
</dbReference>
<dbReference type="GO" id="GO:0043005">
    <property type="term" value="C:neuron projection"/>
    <property type="evidence" value="ECO:0007669"/>
    <property type="project" value="TreeGrafter"/>
</dbReference>
<reference evidence="6" key="2">
    <citation type="submission" date="2025-09" db="UniProtKB">
        <authorList>
            <consortium name="Ensembl"/>
        </authorList>
    </citation>
    <scope>IDENTIFICATION</scope>
</reference>
<name>A0A8C6WGD0_9GOBI</name>
<dbReference type="CDD" id="cd00096">
    <property type="entry name" value="Ig"/>
    <property type="match status" value="2"/>
</dbReference>
<dbReference type="PROSITE" id="PS50835">
    <property type="entry name" value="IG_LIKE"/>
    <property type="match status" value="4"/>
</dbReference>
<dbReference type="SMART" id="SM00408">
    <property type="entry name" value="IGc2"/>
    <property type="match status" value="4"/>
</dbReference>
<dbReference type="Pfam" id="PF07679">
    <property type="entry name" value="I-set"/>
    <property type="match status" value="1"/>
</dbReference>
<dbReference type="AlphaFoldDB" id="A0A8C6WGD0"/>
<feature type="domain" description="Ig-like" evidence="5">
    <location>
        <begin position="249"/>
        <end position="335"/>
    </location>
</feature>